<protein>
    <submittedName>
        <fullName evidence="2">Tropinone reductase isogeny</fullName>
    </submittedName>
</protein>
<evidence type="ECO:0000313" key="2">
    <source>
        <dbReference type="EMBL" id="MBX03846.1"/>
    </source>
</evidence>
<proteinExistence type="predicted"/>
<reference evidence="2" key="1">
    <citation type="submission" date="2018-02" db="EMBL/GenBank/DDBJ databases">
        <title>Rhizophora mucronata_Transcriptome.</title>
        <authorList>
            <person name="Meera S.P."/>
            <person name="Sreeshan A."/>
            <person name="Augustine A."/>
        </authorList>
    </citation>
    <scope>NUCLEOTIDE SEQUENCE</scope>
    <source>
        <tissue evidence="2">Leaf</tissue>
    </source>
</reference>
<dbReference type="AlphaFoldDB" id="A0A2P2KDM9"/>
<accession>A0A2P2KDM9</accession>
<keyword evidence="1" id="KW-0472">Membrane</keyword>
<organism evidence="2">
    <name type="scientific">Rhizophora mucronata</name>
    <name type="common">Asiatic mangrove</name>
    <dbReference type="NCBI Taxonomy" id="61149"/>
    <lineage>
        <taxon>Eukaryota</taxon>
        <taxon>Viridiplantae</taxon>
        <taxon>Streptophyta</taxon>
        <taxon>Embryophyta</taxon>
        <taxon>Tracheophyta</taxon>
        <taxon>Spermatophyta</taxon>
        <taxon>Magnoliopsida</taxon>
        <taxon>eudicotyledons</taxon>
        <taxon>Gunneridae</taxon>
        <taxon>Pentapetalae</taxon>
        <taxon>rosids</taxon>
        <taxon>fabids</taxon>
        <taxon>Malpighiales</taxon>
        <taxon>Rhizophoraceae</taxon>
        <taxon>Rhizophora</taxon>
    </lineage>
</organism>
<keyword evidence="1" id="KW-1133">Transmembrane helix</keyword>
<name>A0A2P2KDM9_RHIMU</name>
<dbReference type="EMBL" id="GGEC01023362">
    <property type="protein sequence ID" value="MBX03846.1"/>
    <property type="molecule type" value="Transcribed_RNA"/>
</dbReference>
<feature type="transmembrane region" description="Helical" evidence="1">
    <location>
        <begin position="30"/>
        <end position="51"/>
    </location>
</feature>
<evidence type="ECO:0000256" key="1">
    <source>
        <dbReference type="SAM" id="Phobius"/>
    </source>
</evidence>
<sequence>MHTREVFKLFILHSLCPALASSITLNRYYSGAIIFLAHHMASLGQLAFIFLESCHD</sequence>
<keyword evidence="1" id="KW-0812">Transmembrane</keyword>